<feature type="transmembrane region" description="Helical" evidence="8">
    <location>
        <begin position="432"/>
        <end position="454"/>
    </location>
</feature>
<dbReference type="HAMAP" id="MF_02078">
    <property type="entry name" value="MurJ_MviN"/>
    <property type="match status" value="1"/>
</dbReference>
<evidence type="ECO:0000256" key="6">
    <source>
        <dbReference type="ARBA" id="ARBA00022989"/>
    </source>
</evidence>
<feature type="transmembrane region" description="Helical" evidence="8">
    <location>
        <begin position="120"/>
        <end position="143"/>
    </location>
</feature>
<feature type="transmembrane region" description="Helical" evidence="8">
    <location>
        <begin position="80"/>
        <end position="99"/>
    </location>
</feature>
<dbReference type="Proteomes" id="UP000231456">
    <property type="component" value="Unassembled WGS sequence"/>
</dbReference>
<dbReference type="InterPro" id="IPR004268">
    <property type="entry name" value="MurJ"/>
</dbReference>
<feature type="transmembrane region" description="Helical" evidence="8">
    <location>
        <begin position="155"/>
        <end position="178"/>
    </location>
</feature>
<protein>
    <recommendedName>
        <fullName evidence="8">Probable lipid II flippase MurJ</fullName>
    </recommendedName>
</protein>
<comment type="function">
    <text evidence="8 9">Involved in peptidoglycan biosynthesis. Transports lipid-linked peptidoglycan precursors from the inner to the outer leaflet of the cytoplasmic membrane.</text>
</comment>
<comment type="similarity">
    <text evidence="8 9">Belongs to the MurJ/MviN family.</text>
</comment>
<gene>
    <name evidence="10" type="primary">mviN</name>
    <name evidence="8" type="synonym">murJ</name>
    <name evidence="10" type="ORF">CO030_00935</name>
</gene>
<proteinExistence type="inferred from homology"/>
<keyword evidence="2 8" id="KW-1003">Cell membrane</keyword>
<keyword evidence="7 8" id="KW-0472">Membrane</keyword>
<dbReference type="GO" id="GO:0008360">
    <property type="term" value="P:regulation of cell shape"/>
    <property type="evidence" value="ECO:0007669"/>
    <property type="project" value="UniProtKB-UniRule"/>
</dbReference>
<evidence type="ECO:0000256" key="9">
    <source>
        <dbReference type="PIRNR" id="PIRNR002869"/>
    </source>
</evidence>
<dbReference type="InterPro" id="IPR051050">
    <property type="entry name" value="Lipid_II_flippase_MurJ/MviN"/>
</dbReference>
<feature type="transmembrane region" description="Helical" evidence="8">
    <location>
        <begin position="185"/>
        <end position="208"/>
    </location>
</feature>
<feature type="transmembrane region" description="Helical" evidence="8">
    <location>
        <begin position="296"/>
        <end position="317"/>
    </location>
</feature>
<dbReference type="GO" id="GO:0034204">
    <property type="term" value="P:lipid translocation"/>
    <property type="evidence" value="ECO:0007669"/>
    <property type="project" value="TreeGrafter"/>
</dbReference>
<dbReference type="EMBL" id="PFRH01000036">
    <property type="protein sequence ID" value="PJC52801.1"/>
    <property type="molecule type" value="Genomic_DNA"/>
</dbReference>
<sequence>MPISNNKVSVHQHYPLSVSIVIKRLFNNTQSSITGAAIILGAASFLSRIMGIVRDRIFAHQFGAGDVLDAYYAAFRAPDLVYNLLIVGALSAGFIPIFLELKEKNKKEAWLVTNSVLNMIAVGSLVLCSLLFLFTPGIIHAIVPGFDADKQALTVILSRIMFVSPIILGISSLVSGVLQSYKSFLIYSLTPIMYNLGIIIGALFFVPLWGVTGLAYGVLLGAVLHLLIQLPTFFKLGFRYHAVMNIANSSVKRIWKMMIPRTLSLATGQINLLVITMLASTLGAGSIAIFNFANNLQYFAVGIIGISFAVAAFPSLSEMIAKGKQSEMVDQLIRTTRQILFFILPMSMLFLILRAQIVRTVLGSGAFDWTDTIMTADTLAFFSLSLFAQALNPLLARGFYAIQDTWTPFLIGVSSTLVNILAALYLKDIYGVRGLAFAFSIAAIFQGAMLWFSLRHKVGPMKEKTLLLFLGKITFATMVMAVVTQYLKAPLSSIVDMTRLWGIFLQGLGAGTAGIAIYILLSWLLGIEEIDIMKKAFKKRSLKLAKVEASINEPDEV</sequence>
<dbReference type="PANTHER" id="PTHR47019:SF1">
    <property type="entry name" value="LIPID II FLIPPASE MURJ"/>
    <property type="match status" value="1"/>
</dbReference>
<evidence type="ECO:0000256" key="8">
    <source>
        <dbReference type="HAMAP-Rule" id="MF_02078"/>
    </source>
</evidence>
<evidence type="ECO:0000256" key="7">
    <source>
        <dbReference type="ARBA" id="ARBA00023136"/>
    </source>
</evidence>
<evidence type="ECO:0000256" key="5">
    <source>
        <dbReference type="ARBA" id="ARBA00022984"/>
    </source>
</evidence>
<dbReference type="Pfam" id="PF03023">
    <property type="entry name" value="MurJ"/>
    <property type="match status" value="1"/>
</dbReference>
<keyword evidence="6 8" id="KW-1133">Transmembrane helix</keyword>
<feature type="transmembrane region" description="Helical" evidence="8">
    <location>
        <begin position="378"/>
        <end position="396"/>
    </location>
</feature>
<feature type="transmembrane region" description="Helical" evidence="8">
    <location>
        <begin position="214"/>
        <end position="234"/>
    </location>
</feature>
<dbReference type="PRINTS" id="PR01806">
    <property type="entry name" value="VIRFACTRMVIN"/>
</dbReference>
<dbReference type="GO" id="GO:0015648">
    <property type="term" value="F:lipid-linked peptidoglycan transporter activity"/>
    <property type="evidence" value="ECO:0007669"/>
    <property type="project" value="UniProtKB-UniRule"/>
</dbReference>
<name>A0A2M8FAQ8_9BACT</name>
<reference evidence="11" key="1">
    <citation type="submission" date="2017-09" db="EMBL/GenBank/DDBJ databases">
        <title>Depth-based differentiation of microbial function through sediment-hosted aquifers and enrichment of novel symbionts in the deep terrestrial subsurface.</title>
        <authorList>
            <person name="Probst A.J."/>
            <person name="Ladd B."/>
            <person name="Jarett J.K."/>
            <person name="Geller-Mcgrath D.E."/>
            <person name="Sieber C.M.K."/>
            <person name="Emerson J.B."/>
            <person name="Anantharaman K."/>
            <person name="Thomas B.C."/>
            <person name="Malmstrom R."/>
            <person name="Stieglmeier M."/>
            <person name="Klingl A."/>
            <person name="Woyke T."/>
            <person name="Ryan C.M."/>
            <person name="Banfield J.F."/>
        </authorList>
    </citation>
    <scope>NUCLEOTIDE SEQUENCE [LARGE SCALE GENOMIC DNA]</scope>
</reference>
<dbReference type="GO" id="GO:0071555">
    <property type="term" value="P:cell wall organization"/>
    <property type="evidence" value="ECO:0007669"/>
    <property type="project" value="UniProtKB-UniRule"/>
</dbReference>
<evidence type="ECO:0000256" key="3">
    <source>
        <dbReference type="ARBA" id="ARBA00022692"/>
    </source>
</evidence>
<feature type="transmembrane region" description="Helical" evidence="8">
    <location>
        <begin position="262"/>
        <end position="290"/>
    </location>
</feature>
<evidence type="ECO:0000256" key="2">
    <source>
        <dbReference type="ARBA" id="ARBA00022475"/>
    </source>
</evidence>
<evidence type="ECO:0000313" key="11">
    <source>
        <dbReference type="Proteomes" id="UP000231456"/>
    </source>
</evidence>
<evidence type="ECO:0000256" key="1">
    <source>
        <dbReference type="ARBA" id="ARBA00004651"/>
    </source>
</evidence>
<feature type="transmembrane region" description="Helical" evidence="8">
    <location>
        <begin position="338"/>
        <end position="358"/>
    </location>
</feature>
<keyword evidence="5 8" id="KW-0573">Peptidoglycan synthesis</keyword>
<evidence type="ECO:0000256" key="4">
    <source>
        <dbReference type="ARBA" id="ARBA00022960"/>
    </source>
</evidence>
<keyword evidence="3 8" id="KW-0812">Transmembrane</keyword>
<dbReference type="UniPathway" id="UPA00219"/>
<dbReference type="AlphaFoldDB" id="A0A2M8FAQ8"/>
<dbReference type="PANTHER" id="PTHR47019">
    <property type="entry name" value="LIPID II FLIPPASE MURJ"/>
    <property type="match status" value="1"/>
</dbReference>
<comment type="subcellular location">
    <subcellularLocation>
        <location evidence="1 8">Cell membrane</location>
        <topology evidence="1 8">Multi-pass membrane protein</topology>
    </subcellularLocation>
</comment>
<dbReference type="NCBIfam" id="TIGR01695">
    <property type="entry name" value="murJ_mviN"/>
    <property type="match status" value="1"/>
</dbReference>
<feature type="transmembrane region" description="Helical" evidence="8">
    <location>
        <begin position="499"/>
        <end position="525"/>
    </location>
</feature>
<dbReference type="GO" id="GO:0005886">
    <property type="term" value="C:plasma membrane"/>
    <property type="evidence" value="ECO:0007669"/>
    <property type="project" value="UniProtKB-SubCell"/>
</dbReference>
<keyword evidence="8 9" id="KW-0961">Cell wall biogenesis/degradation</keyword>
<dbReference type="PIRSF" id="PIRSF002869">
    <property type="entry name" value="MviN"/>
    <property type="match status" value="1"/>
</dbReference>
<keyword evidence="8 9" id="KW-0813">Transport</keyword>
<comment type="pathway">
    <text evidence="8">Cell wall biogenesis; peptidoglycan biosynthesis.</text>
</comment>
<organism evidence="10 11">
    <name type="scientific">Candidatus Magasanikbacteria bacterium CG_4_9_14_0_2_um_filter_42_11</name>
    <dbReference type="NCBI Taxonomy" id="1974643"/>
    <lineage>
        <taxon>Bacteria</taxon>
        <taxon>Candidatus Magasanikiibacteriota</taxon>
    </lineage>
</organism>
<dbReference type="GO" id="GO:0009252">
    <property type="term" value="P:peptidoglycan biosynthetic process"/>
    <property type="evidence" value="ECO:0007669"/>
    <property type="project" value="UniProtKB-UniRule"/>
</dbReference>
<keyword evidence="4 8" id="KW-0133">Cell shape</keyword>
<feature type="transmembrane region" description="Helical" evidence="8">
    <location>
        <begin position="408"/>
        <end position="426"/>
    </location>
</feature>
<evidence type="ECO:0000313" key="10">
    <source>
        <dbReference type="EMBL" id="PJC52801.1"/>
    </source>
</evidence>
<feature type="transmembrane region" description="Helical" evidence="8">
    <location>
        <begin position="33"/>
        <end position="53"/>
    </location>
</feature>
<comment type="caution">
    <text evidence="10">The sequence shown here is derived from an EMBL/GenBank/DDBJ whole genome shotgun (WGS) entry which is preliminary data.</text>
</comment>
<feature type="transmembrane region" description="Helical" evidence="8">
    <location>
        <begin position="466"/>
        <end position="487"/>
    </location>
</feature>
<accession>A0A2M8FAQ8</accession>
<dbReference type="CDD" id="cd13123">
    <property type="entry name" value="MATE_MurJ_like"/>
    <property type="match status" value="1"/>
</dbReference>